<evidence type="ECO:0000259" key="1">
    <source>
        <dbReference type="PROSITE" id="PS50943"/>
    </source>
</evidence>
<dbReference type="RefSeq" id="WP_073793868.1">
    <property type="nucleotide sequence ID" value="NZ_CP109583.1"/>
</dbReference>
<dbReference type="PROSITE" id="PS50943">
    <property type="entry name" value="HTH_CROC1"/>
    <property type="match status" value="1"/>
</dbReference>
<evidence type="ECO:0000313" key="2">
    <source>
        <dbReference type="EMBL" id="OKH91188.1"/>
    </source>
</evidence>
<dbReference type="SMART" id="SM00530">
    <property type="entry name" value="HTH_XRE"/>
    <property type="match status" value="1"/>
</dbReference>
<comment type="caution">
    <text evidence="2">The sequence shown here is derived from an EMBL/GenBank/DDBJ whole genome shotgun (WGS) entry which is preliminary data.</text>
</comment>
<dbReference type="SUPFAM" id="SSF47413">
    <property type="entry name" value="lambda repressor-like DNA-binding domains"/>
    <property type="match status" value="1"/>
</dbReference>
<dbReference type="CDD" id="cd00093">
    <property type="entry name" value="HTH_XRE"/>
    <property type="match status" value="1"/>
</dbReference>
<proteinExistence type="predicted"/>
<evidence type="ECO:0000313" key="3">
    <source>
        <dbReference type="Proteomes" id="UP000186455"/>
    </source>
</evidence>
<sequence length="287" mass="32427">MSSHPRPTVRRRRLGGKLRQLREAAGITADQAAERIGGDKSKISRQENGRQGVSKLELEALFVLYGVEDEKLMTALSTLAREGRRKSWWAQYGDLLAEPFQERMSIESDAVRIFLFQPLLVPGLFQTREYAEESIRGVEKSATDEQIDSYVAVRMTRQDILREKGPQVVCVLDEAVLRRTVGGPRTMASQLQKLIELNNPPQLTIQVIPFGQGWHAGLDGAFSIFRYPDPMDLDVVSLAYLDGLLYLEEDGPVERYKLAFDQLRASALSSQQSMDLITRVMRDLNKT</sequence>
<dbReference type="AlphaFoldDB" id="A0A1Q4V020"/>
<dbReference type="InterPro" id="IPR001387">
    <property type="entry name" value="Cro/C1-type_HTH"/>
</dbReference>
<dbReference type="GeneID" id="96794797"/>
<dbReference type="Proteomes" id="UP000186455">
    <property type="component" value="Unassembled WGS sequence"/>
</dbReference>
<accession>A0A1Q4V020</accession>
<name>A0A1Q4V020_9ACTN</name>
<dbReference type="InterPro" id="IPR043917">
    <property type="entry name" value="DUF5753"/>
</dbReference>
<dbReference type="Pfam" id="PF19054">
    <property type="entry name" value="DUF5753"/>
    <property type="match status" value="1"/>
</dbReference>
<dbReference type="EMBL" id="LFBV01000010">
    <property type="protein sequence ID" value="OKH91188.1"/>
    <property type="molecule type" value="Genomic_DNA"/>
</dbReference>
<dbReference type="Gene3D" id="1.10.260.40">
    <property type="entry name" value="lambda repressor-like DNA-binding domains"/>
    <property type="match status" value="1"/>
</dbReference>
<dbReference type="STRING" id="1048205.AB852_32645"/>
<dbReference type="GO" id="GO:0003677">
    <property type="term" value="F:DNA binding"/>
    <property type="evidence" value="ECO:0007669"/>
    <property type="project" value="UniProtKB-KW"/>
</dbReference>
<keyword evidence="3" id="KW-1185">Reference proteome</keyword>
<protein>
    <submittedName>
        <fullName evidence="2">DNA-binding protein</fullName>
    </submittedName>
</protein>
<gene>
    <name evidence="2" type="ORF">AB852_32645</name>
</gene>
<dbReference type="InterPro" id="IPR010982">
    <property type="entry name" value="Lambda_DNA-bd_dom_sf"/>
</dbReference>
<feature type="domain" description="HTH cro/C1-type" evidence="1">
    <location>
        <begin position="18"/>
        <end position="72"/>
    </location>
</feature>
<organism evidence="2 3">
    <name type="scientific">Streptomyces uncialis</name>
    <dbReference type="NCBI Taxonomy" id="1048205"/>
    <lineage>
        <taxon>Bacteria</taxon>
        <taxon>Bacillati</taxon>
        <taxon>Actinomycetota</taxon>
        <taxon>Actinomycetes</taxon>
        <taxon>Kitasatosporales</taxon>
        <taxon>Streptomycetaceae</taxon>
        <taxon>Streptomyces</taxon>
    </lineage>
</organism>
<keyword evidence="2" id="KW-0238">DNA-binding</keyword>
<reference evidence="2 3" key="1">
    <citation type="submission" date="2015-06" db="EMBL/GenBank/DDBJ databases">
        <title>Cloning and characterization of the uncialamcin biosynthetic gene cluster.</title>
        <authorList>
            <person name="Yan X."/>
            <person name="Huang T."/>
            <person name="Ge H."/>
            <person name="Shen B."/>
        </authorList>
    </citation>
    <scope>NUCLEOTIDE SEQUENCE [LARGE SCALE GENOMIC DNA]</scope>
    <source>
        <strain evidence="2 3">DCA2648</strain>
    </source>
</reference>
<dbReference type="Pfam" id="PF13560">
    <property type="entry name" value="HTH_31"/>
    <property type="match status" value="1"/>
</dbReference>